<evidence type="ECO:0000313" key="14">
    <source>
        <dbReference type="EMBL" id="SNR80950.1"/>
    </source>
</evidence>
<dbReference type="GO" id="GO:0016887">
    <property type="term" value="F:ATP hydrolysis activity"/>
    <property type="evidence" value="ECO:0007669"/>
    <property type="project" value="RHEA"/>
</dbReference>
<keyword evidence="15" id="KW-1185">Reference proteome</keyword>
<dbReference type="PANTHER" id="PTHR30580:SF0">
    <property type="entry name" value="PRIMOSOMAL PROTEIN N"/>
    <property type="match status" value="1"/>
</dbReference>
<feature type="binding site" evidence="11">
    <location>
        <position position="522"/>
    </location>
    <ligand>
        <name>Zn(2+)</name>
        <dbReference type="ChEBI" id="CHEBI:29105"/>
        <label>2</label>
    </ligand>
</feature>
<feature type="binding site" evidence="11">
    <location>
        <position position="495"/>
    </location>
    <ligand>
        <name>Zn(2+)</name>
        <dbReference type="ChEBI" id="CHEBI:29105"/>
        <label>1</label>
    </ligand>
</feature>
<keyword evidence="1 11" id="KW-0639">Primosome</keyword>
<keyword evidence="4 11" id="KW-0547">Nucleotide-binding</keyword>
<dbReference type="SMART" id="SM00487">
    <property type="entry name" value="DEXDc"/>
    <property type="match status" value="1"/>
</dbReference>
<evidence type="ECO:0000256" key="2">
    <source>
        <dbReference type="ARBA" id="ARBA00022705"/>
    </source>
</evidence>
<dbReference type="InterPro" id="IPR011545">
    <property type="entry name" value="DEAD/DEAH_box_helicase_dom"/>
</dbReference>
<dbReference type="GO" id="GO:0043138">
    <property type="term" value="F:3'-5' DNA helicase activity"/>
    <property type="evidence" value="ECO:0007669"/>
    <property type="project" value="UniProtKB-EC"/>
</dbReference>
<feature type="binding site" evidence="11">
    <location>
        <position position="519"/>
    </location>
    <ligand>
        <name>Zn(2+)</name>
        <dbReference type="ChEBI" id="CHEBI:29105"/>
        <label>2</label>
    </ligand>
</feature>
<keyword evidence="2 11" id="KW-0235">DNA replication</keyword>
<keyword evidence="8 11" id="KW-0067">ATP-binding</keyword>
<dbReference type="Pfam" id="PF17764">
    <property type="entry name" value="PriA_3primeBD"/>
    <property type="match status" value="1"/>
</dbReference>
<evidence type="ECO:0000256" key="5">
    <source>
        <dbReference type="ARBA" id="ARBA00022801"/>
    </source>
</evidence>
<keyword evidence="9 11" id="KW-0238">DNA-binding</keyword>
<reference evidence="14 15" key="1">
    <citation type="submission" date="2017-06" db="EMBL/GenBank/DDBJ databases">
        <authorList>
            <person name="Kim H.J."/>
            <person name="Triplett B.A."/>
        </authorList>
    </citation>
    <scope>NUCLEOTIDE SEQUENCE [LARGE SCALE GENOMIC DNA]</scope>
    <source>
        <strain evidence="14 15">DSM 13116</strain>
    </source>
</reference>
<dbReference type="Gene3D" id="3.40.50.300">
    <property type="entry name" value="P-loop containing nucleotide triphosphate hydrolases"/>
    <property type="match status" value="2"/>
</dbReference>
<dbReference type="GO" id="GO:0006302">
    <property type="term" value="P:double-strand break repair"/>
    <property type="evidence" value="ECO:0007669"/>
    <property type="project" value="InterPro"/>
</dbReference>
<dbReference type="InterPro" id="IPR014001">
    <property type="entry name" value="Helicase_ATP-bd"/>
</dbReference>
<feature type="binding site" evidence="11">
    <location>
        <position position="492"/>
    </location>
    <ligand>
        <name>Zn(2+)</name>
        <dbReference type="ChEBI" id="CHEBI:29105"/>
        <label>1</label>
    </ligand>
</feature>
<keyword evidence="3 11" id="KW-0479">Metal-binding</keyword>
<dbReference type="InterPro" id="IPR041222">
    <property type="entry name" value="PriA_3primeBD"/>
</dbReference>
<proteinExistence type="inferred from homology"/>
<evidence type="ECO:0000259" key="12">
    <source>
        <dbReference type="PROSITE" id="PS51192"/>
    </source>
</evidence>
<comment type="subunit">
    <text evidence="11">Component of the replication restart primosome.</text>
</comment>
<dbReference type="Proteomes" id="UP000198324">
    <property type="component" value="Unassembled WGS sequence"/>
</dbReference>
<dbReference type="EMBL" id="FZOC01000002">
    <property type="protein sequence ID" value="SNR80950.1"/>
    <property type="molecule type" value="Genomic_DNA"/>
</dbReference>
<dbReference type="GO" id="GO:1990077">
    <property type="term" value="C:primosome complex"/>
    <property type="evidence" value="ECO:0007669"/>
    <property type="project" value="UniProtKB-UniRule"/>
</dbReference>
<dbReference type="InterPro" id="IPR027417">
    <property type="entry name" value="P-loop_NTPase"/>
</dbReference>
<dbReference type="AlphaFoldDB" id="A0A238ZCD1"/>
<dbReference type="Pfam" id="PF00271">
    <property type="entry name" value="Helicase_C"/>
    <property type="match status" value="1"/>
</dbReference>
<dbReference type="HAMAP" id="MF_00983">
    <property type="entry name" value="PriA"/>
    <property type="match status" value="1"/>
</dbReference>
<evidence type="ECO:0000256" key="3">
    <source>
        <dbReference type="ARBA" id="ARBA00022723"/>
    </source>
</evidence>
<feature type="binding site" evidence="11">
    <location>
        <position position="501"/>
    </location>
    <ligand>
        <name>Zn(2+)</name>
        <dbReference type="ChEBI" id="CHEBI:29105"/>
        <label>2</label>
    </ligand>
</feature>
<evidence type="ECO:0000256" key="7">
    <source>
        <dbReference type="ARBA" id="ARBA00022833"/>
    </source>
</evidence>
<dbReference type="PANTHER" id="PTHR30580">
    <property type="entry name" value="PRIMOSOMAL PROTEIN N"/>
    <property type="match status" value="1"/>
</dbReference>
<evidence type="ECO:0000256" key="6">
    <source>
        <dbReference type="ARBA" id="ARBA00022806"/>
    </source>
</evidence>
<dbReference type="EC" id="5.6.2.4" evidence="11"/>
<comment type="catalytic activity">
    <reaction evidence="11">
        <text>Couples ATP hydrolysis with the unwinding of duplex DNA by translocating in the 3'-5' direction.</text>
        <dbReference type="EC" id="5.6.2.4"/>
    </reaction>
</comment>
<dbReference type="InterPro" id="IPR040498">
    <property type="entry name" value="PriA_CRR"/>
</dbReference>
<protein>
    <recommendedName>
        <fullName evidence="11">Replication restart protein PriA</fullName>
    </recommendedName>
    <alternativeName>
        <fullName evidence="11">ATP-dependent DNA helicase PriA</fullName>
        <ecNumber evidence="11">5.6.2.4</ecNumber>
    </alternativeName>
    <alternativeName>
        <fullName evidence="11">DNA 3'-5' helicase PriA</fullName>
    </alternativeName>
</protein>
<gene>
    <name evidence="11" type="primary">priA</name>
    <name evidence="14" type="ORF">SAMN04488503_1423</name>
</gene>
<dbReference type="GO" id="GO:0008270">
    <property type="term" value="F:zinc ion binding"/>
    <property type="evidence" value="ECO:0007669"/>
    <property type="project" value="UniProtKB-UniRule"/>
</dbReference>
<dbReference type="PROSITE" id="PS51192">
    <property type="entry name" value="HELICASE_ATP_BIND_1"/>
    <property type="match status" value="1"/>
</dbReference>
<evidence type="ECO:0000256" key="4">
    <source>
        <dbReference type="ARBA" id="ARBA00022741"/>
    </source>
</evidence>
<keyword evidence="7 11" id="KW-0862">Zinc</keyword>
<dbReference type="GO" id="GO:0003677">
    <property type="term" value="F:DNA binding"/>
    <property type="evidence" value="ECO:0007669"/>
    <property type="project" value="UniProtKB-UniRule"/>
</dbReference>
<keyword evidence="10 11" id="KW-0413">Isomerase</keyword>
<comment type="cofactor">
    <cofactor evidence="11">
        <name>Zn(2+)</name>
        <dbReference type="ChEBI" id="CHEBI:29105"/>
    </cofactor>
    <text evidence="11">Binds 2 zinc ions per subunit.</text>
</comment>
<dbReference type="NCBIfam" id="TIGR00595">
    <property type="entry name" value="priA"/>
    <property type="match status" value="1"/>
</dbReference>
<evidence type="ECO:0000256" key="9">
    <source>
        <dbReference type="ARBA" id="ARBA00023125"/>
    </source>
</evidence>
<feature type="domain" description="Helicase ATP-binding" evidence="12">
    <location>
        <begin position="265"/>
        <end position="433"/>
    </location>
</feature>
<dbReference type="GO" id="GO:0006270">
    <property type="term" value="P:DNA replication initiation"/>
    <property type="evidence" value="ECO:0007669"/>
    <property type="project" value="TreeGrafter"/>
</dbReference>
<dbReference type="InterPro" id="IPR042115">
    <property type="entry name" value="PriA_3primeBD_sf"/>
</dbReference>
<name>A0A238ZCD1_9BACT</name>
<dbReference type="InterPro" id="IPR001650">
    <property type="entry name" value="Helicase_C-like"/>
</dbReference>
<feature type="binding site" evidence="11">
    <location>
        <position position="535"/>
    </location>
    <ligand>
        <name>Zn(2+)</name>
        <dbReference type="ChEBI" id="CHEBI:29105"/>
        <label>1</label>
    </ligand>
</feature>
<organism evidence="14 15">
    <name type="scientific">Humidesulfovibrio mexicanus</name>
    <dbReference type="NCBI Taxonomy" id="147047"/>
    <lineage>
        <taxon>Bacteria</taxon>
        <taxon>Pseudomonadati</taxon>
        <taxon>Thermodesulfobacteriota</taxon>
        <taxon>Desulfovibrionia</taxon>
        <taxon>Desulfovibrionales</taxon>
        <taxon>Desulfovibrionaceae</taxon>
        <taxon>Humidesulfovibrio</taxon>
    </lineage>
</organism>
<evidence type="ECO:0000256" key="1">
    <source>
        <dbReference type="ARBA" id="ARBA00022515"/>
    </source>
</evidence>
<comment type="function">
    <text evidence="11">Initiates the restart of stalled replication forks, which reloads the replicative helicase on sites other than the origin of replication. Recognizes and binds to abandoned replication forks and remodels them to uncover a helicase loading site. Promotes assembly of the primosome at these replication forks.</text>
</comment>
<evidence type="ECO:0000259" key="13">
    <source>
        <dbReference type="PROSITE" id="PS51194"/>
    </source>
</evidence>
<feature type="binding site" evidence="11">
    <location>
        <position position="504"/>
    </location>
    <ligand>
        <name>Zn(2+)</name>
        <dbReference type="ChEBI" id="CHEBI:29105"/>
        <label>2</label>
    </ligand>
</feature>
<accession>A0A238ZCD1</accession>
<feature type="binding site" evidence="11">
    <location>
        <position position="532"/>
    </location>
    <ligand>
        <name>Zn(2+)</name>
        <dbReference type="ChEBI" id="CHEBI:29105"/>
        <label>1</label>
    </ligand>
</feature>
<dbReference type="RefSeq" id="WP_179216923.1">
    <property type="nucleotide sequence ID" value="NZ_FZOC01000002.1"/>
</dbReference>
<dbReference type="InterPro" id="IPR005259">
    <property type="entry name" value="PriA"/>
</dbReference>
<dbReference type="CDD" id="cd18804">
    <property type="entry name" value="SF2_C_priA"/>
    <property type="match status" value="1"/>
</dbReference>
<evidence type="ECO:0000313" key="15">
    <source>
        <dbReference type="Proteomes" id="UP000198324"/>
    </source>
</evidence>
<comment type="catalytic activity">
    <reaction evidence="11">
        <text>ATP + H2O = ADP + phosphate + H(+)</text>
        <dbReference type="Rhea" id="RHEA:13065"/>
        <dbReference type="ChEBI" id="CHEBI:15377"/>
        <dbReference type="ChEBI" id="CHEBI:15378"/>
        <dbReference type="ChEBI" id="CHEBI:30616"/>
        <dbReference type="ChEBI" id="CHEBI:43474"/>
        <dbReference type="ChEBI" id="CHEBI:456216"/>
        <dbReference type="EC" id="5.6.2.4"/>
    </reaction>
</comment>
<dbReference type="GO" id="GO:0005524">
    <property type="term" value="F:ATP binding"/>
    <property type="evidence" value="ECO:0007669"/>
    <property type="project" value="UniProtKB-UniRule"/>
</dbReference>
<dbReference type="PROSITE" id="PS51194">
    <property type="entry name" value="HELICASE_CTER"/>
    <property type="match status" value="1"/>
</dbReference>
<keyword evidence="5 11" id="KW-0378">Hydrolase</keyword>
<dbReference type="GO" id="GO:0006269">
    <property type="term" value="P:DNA replication, synthesis of primer"/>
    <property type="evidence" value="ECO:0007669"/>
    <property type="project" value="UniProtKB-KW"/>
</dbReference>
<evidence type="ECO:0000256" key="11">
    <source>
        <dbReference type="HAMAP-Rule" id="MF_00983"/>
    </source>
</evidence>
<dbReference type="Gene3D" id="3.40.1440.60">
    <property type="entry name" value="PriA, 3(prime) DNA-binding domain"/>
    <property type="match status" value="1"/>
</dbReference>
<keyword evidence="6 11" id="KW-0347">Helicase</keyword>
<dbReference type="GO" id="GO:0006310">
    <property type="term" value="P:DNA recombination"/>
    <property type="evidence" value="ECO:0007669"/>
    <property type="project" value="InterPro"/>
</dbReference>
<dbReference type="SUPFAM" id="SSF52540">
    <property type="entry name" value="P-loop containing nucleoside triphosphate hydrolases"/>
    <property type="match status" value="1"/>
</dbReference>
<dbReference type="SMART" id="SM00490">
    <property type="entry name" value="HELICc"/>
    <property type="match status" value="1"/>
</dbReference>
<evidence type="ECO:0000256" key="8">
    <source>
        <dbReference type="ARBA" id="ARBA00022840"/>
    </source>
</evidence>
<comment type="similarity">
    <text evidence="11">Belongs to the helicase family. PriA subfamily.</text>
</comment>
<dbReference type="Pfam" id="PF18074">
    <property type="entry name" value="PriA_C"/>
    <property type="match status" value="1"/>
</dbReference>
<evidence type="ECO:0000256" key="10">
    <source>
        <dbReference type="ARBA" id="ARBA00023235"/>
    </source>
</evidence>
<feature type="domain" description="Helicase C-terminal" evidence="13">
    <location>
        <begin position="527"/>
        <end position="699"/>
    </location>
</feature>
<dbReference type="Pfam" id="PF18319">
    <property type="entry name" value="Zn_ribbon_PriA"/>
    <property type="match status" value="1"/>
</dbReference>
<dbReference type="InterPro" id="IPR041236">
    <property type="entry name" value="PriA_C"/>
</dbReference>
<dbReference type="Pfam" id="PF00270">
    <property type="entry name" value="DEAD"/>
    <property type="match status" value="1"/>
</dbReference>
<sequence length="787" mass="87225">MSRIWQVWLASPPYATLSYLWPDWLSDPVPGLRVLVPLGRGFRVGLLEQPSEAAPEGVELKALLWPLERTPVLDPVTLELVRDLASRHMAHPGRVLELVLPKGLRTAQLRFDVEHRDFARSLSTKALAAMPPERLSALAEVWAQGRMRVRLSQKRQAEEVYACLCADPPWPVRPNAVNQLRLLERLFESGPMSLGVLKAAFGDSGQQALKRLAQAGLVRLGDPDPQLSGDDDAPLVTPDPPDCVPAQGLVATEEQRAALERLLPALESGEAHMSLVHGVTGSGKTHVFLELARRCLERGRSALLLAPEVALASQLWRQARAALPDAEAYFSHGYQTPARREETFSRVAAARGPVLVVGTRSSLFLPLRDLGLVVLDEEHDESYKQEERLPYHAKELAFTRTRRSGALLVLGSATPDVKTFHAAQCGQLPCESMARRVGCRPMPEVRLADISGLKADEPFAPETLNAVRGALAGGEQVIVMLNRRGYAPVMYCTVCEEVPKCPDCQVGLTYHKLRERLVCHYCGFTHPYPMPCSKCGGTVFVPMGDGTERLEEYLHRTLGHDVRVLRMDRDSARRQERLDEILRRFSAGEAQVLVGTQMLSKGHHFPGVTLVVVANADMGLNLPDYRAAERTFQLLVQVSGRAGRGDKPGHVLIQTRNPAHPFWRFVLTADYVGFYEREIAQRKRFRYPPFSRLALLRLSCPADAPHSQEIMSAFAKTLRDLARPLGVDVLGPAPAPLTQLRGRRRFNCLLKCGGWQPIRSLFAAAAQVGNAPEGFRLELDQDPVNML</sequence>